<organism evidence="2 3">
    <name type="scientific">Salinispora tropica (strain ATCC BAA-916 / DSM 44818 / JCM 13857 / NBRC 105044 / CNB-440)</name>
    <dbReference type="NCBI Taxonomy" id="369723"/>
    <lineage>
        <taxon>Bacteria</taxon>
        <taxon>Bacillati</taxon>
        <taxon>Actinomycetota</taxon>
        <taxon>Actinomycetes</taxon>
        <taxon>Micromonosporales</taxon>
        <taxon>Micromonosporaceae</taxon>
        <taxon>Salinispora</taxon>
    </lineage>
</organism>
<evidence type="ECO:0000313" key="2">
    <source>
        <dbReference type="EMBL" id="ABP53965.1"/>
    </source>
</evidence>
<dbReference type="KEGG" id="stp:Strop_1499"/>
<dbReference type="HOGENOM" id="CLU_2425214_0_0_11"/>
<accession>A4X515</accession>
<name>A4X515_SALTO</name>
<feature type="region of interest" description="Disordered" evidence="1">
    <location>
        <begin position="1"/>
        <end position="91"/>
    </location>
</feature>
<sequence length="91" mass="9631">MAVRSGGKSGGGDGGGAEQRRRKCSQGAREMQSEVSPQAGGEVPVGVTGDGGHEEYPQQPGAGVRQQGDRAGRQRLMHPCLEPVPRLDHRW</sequence>
<dbReference type="Proteomes" id="UP000000235">
    <property type="component" value="Chromosome"/>
</dbReference>
<dbReference type="AlphaFoldDB" id="A4X515"/>
<gene>
    <name evidence="2" type="ordered locus">Strop_1499</name>
</gene>
<dbReference type="EMBL" id="CP000667">
    <property type="protein sequence ID" value="ABP53965.1"/>
    <property type="molecule type" value="Genomic_DNA"/>
</dbReference>
<protein>
    <submittedName>
        <fullName evidence="2">Uncharacterized protein</fullName>
    </submittedName>
</protein>
<feature type="compositionally biased region" description="Gly residues" evidence="1">
    <location>
        <begin position="7"/>
        <end position="17"/>
    </location>
</feature>
<proteinExistence type="predicted"/>
<keyword evidence="3" id="KW-1185">Reference proteome</keyword>
<reference evidence="3" key="1">
    <citation type="journal article" date="2007" name="Proc. Natl. Acad. Sci. U.S.A.">
        <title>Genome sequencing reveals complex secondary metabolome in the marine actinomycete Salinispora tropica.</title>
        <authorList>
            <person name="Udwary D.W."/>
            <person name="Zeigler L."/>
            <person name="Asolkar R.N."/>
            <person name="Singan V."/>
            <person name="Lapidus A."/>
            <person name="Fenical W."/>
            <person name="Jensen P.R."/>
            <person name="Moore B.S."/>
        </authorList>
    </citation>
    <scope>NUCLEOTIDE SEQUENCE [LARGE SCALE GENOMIC DNA]</scope>
    <source>
        <strain evidence="3">ATCC BAA-916 / DSM 44818 / CNB-440</strain>
    </source>
</reference>
<evidence type="ECO:0000313" key="3">
    <source>
        <dbReference type="Proteomes" id="UP000000235"/>
    </source>
</evidence>
<evidence type="ECO:0000256" key="1">
    <source>
        <dbReference type="SAM" id="MobiDB-lite"/>
    </source>
</evidence>